<proteinExistence type="inferred from homology"/>
<dbReference type="SUPFAM" id="SSF53756">
    <property type="entry name" value="UDP-Glycosyltransferase/glycogen phosphorylase"/>
    <property type="match status" value="1"/>
</dbReference>
<reference evidence="4" key="1">
    <citation type="journal article" date="2015" name="MicrobiologyOpen">
        <title>Alternative modes of biofilm formation by plant-associated Bacillus cereus.</title>
        <authorList>
            <person name="Gao T."/>
            <person name="Foulston L."/>
            <person name="Chai Y."/>
            <person name="Wang Q."/>
            <person name="Losick R."/>
        </authorList>
    </citation>
    <scope>NUCLEOTIDE SEQUENCE</scope>
    <source>
        <strain evidence="4">905</strain>
    </source>
</reference>
<dbReference type="PANTHER" id="PTHR45947">
    <property type="entry name" value="SULFOQUINOVOSYL TRANSFERASE SQD2"/>
    <property type="match status" value="1"/>
</dbReference>
<evidence type="ECO:0000313" key="4">
    <source>
        <dbReference type="EMBL" id="AKB91178.1"/>
    </source>
</evidence>
<feature type="domain" description="Glycosyl transferase family 1" evidence="2">
    <location>
        <begin position="172"/>
        <end position="318"/>
    </location>
</feature>
<dbReference type="PANTHER" id="PTHR45947:SF15">
    <property type="entry name" value="TEICHURONIC ACID BIOSYNTHESIS GLYCOSYLTRANSFERASE TUAC-RELATED"/>
    <property type="match status" value="1"/>
</dbReference>
<dbReference type="GO" id="GO:0016757">
    <property type="term" value="F:glycosyltransferase activity"/>
    <property type="evidence" value="ECO:0007669"/>
    <property type="project" value="InterPro"/>
</dbReference>
<name>A0A0E3X2B5_BACCE</name>
<sequence length="347" mass="39096">MKILHVLNTNKLSGAENVAADICMMLKDNYEMAYCSPNGSIKESLEDRGVEFIPIKKMNVIELRKVVKKFKPDIIHAHDIRATVLATLVSGKIPVVTHLHVKGEDMSNISLKSLLYMFASKKAKKVIVVSKSCLDEYRFKQTIQEKSILLQNIIHSSRVEKLLEKDNNNFSFDFVFLGRLSYQKNPQKIAKVASMVLKKYPSATFGVIGEGELKDEMQAVFKAEDVIDRVTFTGKLSYPYKALKEAKCMLMCSRYEGTPIAALEAMALGTPIISTPVDGMLDLIINQETGFLASKDEELSKVVLKVLSNEDLQKEMSIASVERFRNLNQEDDYKEALISLYNTILNH</sequence>
<dbReference type="Pfam" id="PF00534">
    <property type="entry name" value="Glycos_transf_1"/>
    <property type="match status" value="1"/>
</dbReference>
<protein>
    <submittedName>
        <fullName evidence="4">Polyglycerol-phosphate alpha-glucosyltransferase</fullName>
    </submittedName>
</protein>
<dbReference type="InterPro" id="IPR001296">
    <property type="entry name" value="Glyco_trans_1"/>
</dbReference>
<dbReference type="InterPro" id="IPR028098">
    <property type="entry name" value="Glyco_trans_4-like_N"/>
</dbReference>
<dbReference type="RefSeq" id="WP_061457906.1">
    <property type="nucleotide sequence ID" value="NZ_CP091476.1"/>
</dbReference>
<comment type="similarity">
    <text evidence="1">Belongs to the glycosyltransferase group 1 family. Glycosyltransferase 4 subfamily.</text>
</comment>
<evidence type="ECO:0000256" key="1">
    <source>
        <dbReference type="ARBA" id="ARBA00009481"/>
    </source>
</evidence>
<dbReference type="Pfam" id="PF13439">
    <property type="entry name" value="Glyco_transf_4"/>
    <property type="match status" value="1"/>
</dbReference>
<dbReference type="InterPro" id="IPR050194">
    <property type="entry name" value="Glycosyltransferase_grp1"/>
</dbReference>
<evidence type="ECO:0000259" key="2">
    <source>
        <dbReference type="Pfam" id="PF00534"/>
    </source>
</evidence>
<evidence type="ECO:0000259" key="3">
    <source>
        <dbReference type="Pfam" id="PF13439"/>
    </source>
</evidence>
<dbReference type="AlphaFoldDB" id="A0A0E3X2B5"/>
<accession>A0A0E3X2B5</accession>
<keyword evidence="4" id="KW-0808">Transferase</keyword>
<dbReference type="EMBL" id="KP076271">
    <property type="protein sequence ID" value="AKB91178.1"/>
    <property type="molecule type" value="Genomic_DNA"/>
</dbReference>
<dbReference type="Gene3D" id="3.40.50.2000">
    <property type="entry name" value="Glycogen Phosphorylase B"/>
    <property type="match status" value="2"/>
</dbReference>
<dbReference type="CDD" id="cd03811">
    <property type="entry name" value="GT4_GT28_WabH-like"/>
    <property type="match status" value="1"/>
</dbReference>
<organism evidence="4">
    <name type="scientific">Bacillus cereus</name>
    <dbReference type="NCBI Taxonomy" id="1396"/>
    <lineage>
        <taxon>Bacteria</taxon>
        <taxon>Bacillati</taxon>
        <taxon>Bacillota</taxon>
        <taxon>Bacilli</taxon>
        <taxon>Bacillales</taxon>
        <taxon>Bacillaceae</taxon>
        <taxon>Bacillus</taxon>
        <taxon>Bacillus cereus group</taxon>
    </lineage>
</organism>
<feature type="domain" description="Glycosyltransferase subfamily 4-like N-terminal" evidence="3">
    <location>
        <begin position="13"/>
        <end position="148"/>
    </location>
</feature>